<keyword evidence="17" id="KW-1185">Reference proteome</keyword>
<keyword evidence="11" id="KW-0238">DNA-binding</keyword>
<keyword evidence="13" id="KW-0804">Transcription</keyword>
<evidence type="ECO:0000313" key="17">
    <source>
        <dbReference type="Proteomes" id="UP000789570"/>
    </source>
</evidence>
<evidence type="ECO:0000256" key="3">
    <source>
        <dbReference type="ARBA" id="ARBA00022630"/>
    </source>
</evidence>
<accession>A0A9N9IV93</accession>
<dbReference type="CDD" id="cd00130">
    <property type="entry name" value="PAS"/>
    <property type="match status" value="1"/>
</dbReference>
<evidence type="ECO:0000256" key="5">
    <source>
        <dbReference type="ARBA" id="ARBA00022723"/>
    </source>
</evidence>
<keyword evidence="1" id="KW-0600">Photoreceptor protein</keyword>
<dbReference type="GO" id="GO:0009881">
    <property type="term" value="F:photoreceptor activity"/>
    <property type="evidence" value="ECO:0007669"/>
    <property type="project" value="UniProtKB-KW"/>
</dbReference>
<dbReference type="GO" id="GO:0005634">
    <property type="term" value="C:nucleus"/>
    <property type="evidence" value="ECO:0007669"/>
    <property type="project" value="TreeGrafter"/>
</dbReference>
<evidence type="ECO:0000256" key="2">
    <source>
        <dbReference type="ARBA" id="ARBA00022606"/>
    </source>
</evidence>
<feature type="domain" description="PAS" evidence="15">
    <location>
        <begin position="135"/>
        <end position="169"/>
    </location>
</feature>
<evidence type="ECO:0000256" key="10">
    <source>
        <dbReference type="ARBA" id="ARBA00023015"/>
    </source>
</evidence>
<dbReference type="OrthoDB" id="447251at2759"/>
<dbReference type="PROSITE" id="PS50112">
    <property type="entry name" value="PAS"/>
    <property type="match status" value="1"/>
</dbReference>
<evidence type="ECO:0000256" key="14">
    <source>
        <dbReference type="ARBA" id="ARBA00023170"/>
    </source>
</evidence>
<dbReference type="Proteomes" id="UP000789570">
    <property type="component" value="Unassembled WGS sequence"/>
</dbReference>
<keyword evidence="8" id="KW-0862">Zinc</keyword>
<evidence type="ECO:0000256" key="6">
    <source>
        <dbReference type="ARBA" id="ARBA00022737"/>
    </source>
</evidence>
<evidence type="ECO:0000256" key="11">
    <source>
        <dbReference type="ARBA" id="ARBA00023125"/>
    </source>
</evidence>
<evidence type="ECO:0000256" key="9">
    <source>
        <dbReference type="ARBA" id="ARBA00022991"/>
    </source>
</evidence>
<evidence type="ECO:0000256" key="7">
    <source>
        <dbReference type="ARBA" id="ARBA00022771"/>
    </source>
</evidence>
<keyword evidence="3" id="KW-0285">Flavoprotein</keyword>
<dbReference type="PANTHER" id="PTHR47429:SF7">
    <property type="entry name" value="GATA-FACTOR"/>
    <property type="match status" value="1"/>
</dbReference>
<sequence length="245" mass="26351">RGSTSIISNHDNSQQSSNQITHIQPSAYDINNIPSSLDPLFNLSSVIGSGMGNIASDSGSGVSASSSTGLQSMMPQVLSQIPPPPVTATTVAGVTTNFPGLYSSTGFDMLGVLARVASRPNPQINIGPVDMSCSFLVVDARKYDFPIVYASHTFEKLTGYSNSEIIGRNCRFLQAPDGHVALGSRRRYTDNNAVYHIKSHMVAGKECQASIINYRKGGQPFINLVTVIPITWDSEEIVYFVGFQV</sequence>
<keyword evidence="5" id="KW-0479">Metal-binding</keyword>
<dbReference type="Pfam" id="PF13426">
    <property type="entry name" value="PAS_9"/>
    <property type="match status" value="1"/>
</dbReference>
<organism evidence="16 17">
    <name type="scientific">Funneliformis caledonium</name>
    <dbReference type="NCBI Taxonomy" id="1117310"/>
    <lineage>
        <taxon>Eukaryota</taxon>
        <taxon>Fungi</taxon>
        <taxon>Fungi incertae sedis</taxon>
        <taxon>Mucoromycota</taxon>
        <taxon>Glomeromycotina</taxon>
        <taxon>Glomeromycetes</taxon>
        <taxon>Glomerales</taxon>
        <taxon>Glomeraceae</taxon>
        <taxon>Funneliformis</taxon>
    </lineage>
</organism>
<dbReference type="SUPFAM" id="SSF55785">
    <property type="entry name" value="PYP-like sensor domain (PAS domain)"/>
    <property type="match status" value="1"/>
</dbReference>
<evidence type="ECO:0000256" key="13">
    <source>
        <dbReference type="ARBA" id="ARBA00023163"/>
    </source>
</evidence>
<protein>
    <submittedName>
        <fullName evidence="16">10490_t:CDS:1</fullName>
    </submittedName>
</protein>
<reference evidence="16" key="1">
    <citation type="submission" date="2021-06" db="EMBL/GenBank/DDBJ databases">
        <authorList>
            <person name="Kallberg Y."/>
            <person name="Tangrot J."/>
            <person name="Rosling A."/>
        </authorList>
    </citation>
    <scope>NUCLEOTIDE SEQUENCE</scope>
    <source>
        <strain evidence="16">UK204</strain>
    </source>
</reference>
<dbReference type="GO" id="GO:0003677">
    <property type="term" value="F:DNA binding"/>
    <property type="evidence" value="ECO:0007669"/>
    <property type="project" value="UniProtKB-KW"/>
</dbReference>
<gene>
    <name evidence="16" type="ORF">FCALED_LOCUS16332</name>
</gene>
<dbReference type="GO" id="GO:0008270">
    <property type="term" value="F:zinc ion binding"/>
    <property type="evidence" value="ECO:0007669"/>
    <property type="project" value="UniProtKB-KW"/>
</dbReference>
<dbReference type="Gene3D" id="3.30.450.20">
    <property type="entry name" value="PAS domain"/>
    <property type="match status" value="1"/>
</dbReference>
<dbReference type="NCBIfam" id="TIGR00229">
    <property type="entry name" value="sensory_box"/>
    <property type="match status" value="1"/>
</dbReference>
<evidence type="ECO:0000256" key="4">
    <source>
        <dbReference type="ARBA" id="ARBA00022643"/>
    </source>
</evidence>
<evidence type="ECO:0000256" key="1">
    <source>
        <dbReference type="ARBA" id="ARBA00022543"/>
    </source>
</evidence>
<proteinExistence type="predicted"/>
<keyword evidence="4" id="KW-0288">FMN</keyword>
<evidence type="ECO:0000259" key="15">
    <source>
        <dbReference type="PROSITE" id="PS50112"/>
    </source>
</evidence>
<dbReference type="FunFam" id="3.30.450.20:FF:000064">
    <property type="entry name" value="Vivid PAS protein VVD"/>
    <property type="match status" value="1"/>
</dbReference>
<feature type="non-terminal residue" evidence="16">
    <location>
        <position position="245"/>
    </location>
</feature>
<dbReference type="EMBL" id="CAJVPQ010018520">
    <property type="protein sequence ID" value="CAG8751305.1"/>
    <property type="molecule type" value="Genomic_DNA"/>
</dbReference>
<dbReference type="PANTHER" id="PTHR47429">
    <property type="entry name" value="PROTEIN TWIN LOV 1"/>
    <property type="match status" value="1"/>
</dbReference>
<evidence type="ECO:0000256" key="12">
    <source>
        <dbReference type="ARBA" id="ARBA00023159"/>
    </source>
</evidence>
<keyword evidence="6" id="KW-0677">Repeat</keyword>
<name>A0A9N9IV93_9GLOM</name>
<dbReference type="InterPro" id="IPR000014">
    <property type="entry name" value="PAS"/>
</dbReference>
<dbReference type="InterPro" id="IPR035965">
    <property type="entry name" value="PAS-like_dom_sf"/>
</dbReference>
<keyword evidence="2" id="KW-0716">Sensory transduction</keyword>
<keyword evidence="9" id="KW-0157">Chromophore</keyword>
<evidence type="ECO:0000313" key="16">
    <source>
        <dbReference type="EMBL" id="CAG8751305.1"/>
    </source>
</evidence>
<comment type="caution">
    <text evidence="16">The sequence shown here is derived from an EMBL/GenBank/DDBJ whole genome shotgun (WGS) entry which is preliminary data.</text>
</comment>
<evidence type="ECO:0000256" key="8">
    <source>
        <dbReference type="ARBA" id="ARBA00022833"/>
    </source>
</evidence>
<keyword evidence="10" id="KW-0805">Transcription regulation</keyword>
<dbReference type="AlphaFoldDB" id="A0A9N9IV93"/>
<keyword evidence="7" id="KW-0863">Zinc-finger</keyword>
<feature type="non-terminal residue" evidence="16">
    <location>
        <position position="1"/>
    </location>
</feature>
<keyword evidence="14" id="KW-0675">Receptor</keyword>
<keyword evidence="12" id="KW-0010">Activator</keyword>